<feature type="transmembrane region" description="Helical" evidence="1">
    <location>
        <begin position="84"/>
        <end position="103"/>
    </location>
</feature>
<evidence type="ECO:0000313" key="3">
    <source>
        <dbReference type="Proteomes" id="UP001595872"/>
    </source>
</evidence>
<keyword evidence="1" id="KW-1133">Transmembrane helix</keyword>
<keyword evidence="1" id="KW-0812">Transmembrane</keyword>
<dbReference type="Proteomes" id="UP001595872">
    <property type="component" value="Unassembled WGS sequence"/>
</dbReference>
<evidence type="ECO:0000313" key="2">
    <source>
        <dbReference type="EMBL" id="MFC4913517.1"/>
    </source>
</evidence>
<dbReference type="EMBL" id="JBHSIT010000017">
    <property type="protein sequence ID" value="MFC4913517.1"/>
    <property type="molecule type" value="Genomic_DNA"/>
</dbReference>
<keyword evidence="1" id="KW-0472">Membrane</keyword>
<feature type="transmembrane region" description="Helical" evidence="1">
    <location>
        <begin position="12"/>
        <end position="33"/>
    </location>
</feature>
<accession>A0ABV9UAB0</accession>
<name>A0ABV9UAB0_9ACTN</name>
<reference evidence="3" key="1">
    <citation type="journal article" date="2019" name="Int. J. Syst. Evol. Microbiol.">
        <title>The Global Catalogue of Microorganisms (GCM) 10K type strain sequencing project: providing services to taxonomists for standard genome sequencing and annotation.</title>
        <authorList>
            <consortium name="The Broad Institute Genomics Platform"/>
            <consortium name="The Broad Institute Genome Sequencing Center for Infectious Disease"/>
            <person name="Wu L."/>
            <person name="Ma J."/>
        </authorList>
    </citation>
    <scope>NUCLEOTIDE SEQUENCE [LARGE SCALE GENOMIC DNA]</scope>
    <source>
        <strain evidence="3">KLKA75</strain>
    </source>
</reference>
<gene>
    <name evidence="2" type="ORF">ACFPCY_39900</name>
</gene>
<protein>
    <recommendedName>
        <fullName evidence="4">Copper resistance protein D domain-containing protein</fullName>
    </recommendedName>
</protein>
<organism evidence="2 3">
    <name type="scientific">Actinomadura gamaensis</name>
    <dbReference type="NCBI Taxonomy" id="1763541"/>
    <lineage>
        <taxon>Bacteria</taxon>
        <taxon>Bacillati</taxon>
        <taxon>Actinomycetota</taxon>
        <taxon>Actinomycetes</taxon>
        <taxon>Streptosporangiales</taxon>
        <taxon>Thermomonosporaceae</taxon>
        <taxon>Actinomadura</taxon>
    </lineage>
</organism>
<evidence type="ECO:0008006" key="4">
    <source>
        <dbReference type="Google" id="ProtNLM"/>
    </source>
</evidence>
<evidence type="ECO:0000256" key="1">
    <source>
        <dbReference type="SAM" id="Phobius"/>
    </source>
</evidence>
<feature type="transmembrane region" description="Helical" evidence="1">
    <location>
        <begin position="109"/>
        <end position="131"/>
    </location>
</feature>
<keyword evidence="3" id="KW-1185">Reference proteome</keyword>
<sequence>MLPVTTDTIRIFLHVLAATVWVGGQLTLTALLPVLRAAGGDVPKQAARAFNRVAWAAFAVLVVTGGWNIAAVGDDTSDSYKTTLYVKLGFVALSGIAAGWHAVTKSRPVLAATGAVGGLSALIALFMGIMLR</sequence>
<dbReference type="RefSeq" id="WP_378264513.1">
    <property type="nucleotide sequence ID" value="NZ_JBHSIT010000017.1"/>
</dbReference>
<feature type="transmembrane region" description="Helical" evidence="1">
    <location>
        <begin position="53"/>
        <end position="72"/>
    </location>
</feature>
<proteinExistence type="predicted"/>
<comment type="caution">
    <text evidence="2">The sequence shown here is derived from an EMBL/GenBank/DDBJ whole genome shotgun (WGS) entry which is preliminary data.</text>
</comment>